<feature type="domain" description="ABC transporter" evidence="1">
    <location>
        <begin position="2"/>
        <end position="110"/>
    </location>
</feature>
<dbReference type="EMBL" id="GBRH01206712">
    <property type="protein sequence ID" value="JAD91183.1"/>
    <property type="molecule type" value="Transcribed_RNA"/>
</dbReference>
<dbReference type="InterPro" id="IPR017871">
    <property type="entry name" value="ABC_transporter-like_CS"/>
</dbReference>
<dbReference type="InterPro" id="IPR027417">
    <property type="entry name" value="P-loop_NTPase"/>
</dbReference>
<dbReference type="PANTHER" id="PTHR24222:SF86">
    <property type="entry name" value="ABC TRANSPORTER B FAMILY PROTEIN"/>
    <property type="match status" value="1"/>
</dbReference>
<dbReference type="InterPro" id="IPR003439">
    <property type="entry name" value="ABC_transporter-like_ATP-bd"/>
</dbReference>
<dbReference type="Pfam" id="PF00005">
    <property type="entry name" value="ABC_tran"/>
    <property type="match status" value="1"/>
</dbReference>
<dbReference type="AlphaFoldDB" id="A0A0A9DWW8"/>
<dbReference type="InterPro" id="IPR039421">
    <property type="entry name" value="Type_1_exporter"/>
</dbReference>
<dbReference type="GO" id="GO:0005524">
    <property type="term" value="F:ATP binding"/>
    <property type="evidence" value="ECO:0007669"/>
    <property type="project" value="InterPro"/>
</dbReference>
<dbReference type="Gene3D" id="3.40.50.300">
    <property type="entry name" value="P-loop containing nucleotide triphosphate hydrolases"/>
    <property type="match status" value="1"/>
</dbReference>
<evidence type="ECO:0000313" key="2">
    <source>
        <dbReference type="EMBL" id="JAD91183.1"/>
    </source>
</evidence>
<dbReference type="PANTHER" id="PTHR24222">
    <property type="entry name" value="ABC TRANSPORTER B FAMILY"/>
    <property type="match status" value="1"/>
</dbReference>
<name>A0A0A9DWW8_ARUDO</name>
<dbReference type="PROSITE" id="PS00211">
    <property type="entry name" value="ABC_TRANSPORTER_1"/>
    <property type="match status" value="1"/>
</dbReference>
<dbReference type="SUPFAM" id="SSF52540">
    <property type="entry name" value="P-loop containing nucleoside triphosphate hydrolases"/>
    <property type="match status" value="1"/>
</dbReference>
<dbReference type="GO" id="GO:0042626">
    <property type="term" value="F:ATPase-coupled transmembrane transporter activity"/>
    <property type="evidence" value="ECO:0007669"/>
    <property type="project" value="TreeGrafter"/>
</dbReference>
<dbReference type="GO" id="GO:0016887">
    <property type="term" value="F:ATP hydrolysis activity"/>
    <property type="evidence" value="ECO:0007669"/>
    <property type="project" value="InterPro"/>
</dbReference>
<protein>
    <recommendedName>
        <fullName evidence="1">ABC transporter domain-containing protein</fullName>
    </recommendedName>
</protein>
<organism evidence="2">
    <name type="scientific">Arundo donax</name>
    <name type="common">Giant reed</name>
    <name type="synonym">Donax arundinaceus</name>
    <dbReference type="NCBI Taxonomy" id="35708"/>
    <lineage>
        <taxon>Eukaryota</taxon>
        <taxon>Viridiplantae</taxon>
        <taxon>Streptophyta</taxon>
        <taxon>Embryophyta</taxon>
        <taxon>Tracheophyta</taxon>
        <taxon>Spermatophyta</taxon>
        <taxon>Magnoliopsida</taxon>
        <taxon>Liliopsida</taxon>
        <taxon>Poales</taxon>
        <taxon>Poaceae</taxon>
        <taxon>PACMAD clade</taxon>
        <taxon>Arundinoideae</taxon>
        <taxon>Arundineae</taxon>
        <taxon>Arundo</taxon>
    </lineage>
</organism>
<dbReference type="GO" id="GO:0005886">
    <property type="term" value="C:plasma membrane"/>
    <property type="evidence" value="ECO:0007669"/>
    <property type="project" value="TreeGrafter"/>
</dbReference>
<reference evidence="2" key="1">
    <citation type="submission" date="2014-09" db="EMBL/GenBank/DDBJ databases">
        <authorList>
            <person name="Magalhaes I.L.F."/>
            <person name="Oliveira U."/>
            <person name="Santos F.R."/>
            <person name="Vidigal T.H.D.A."/>
            <person name="Brescovit A.D."/>
            <person name="Santos A.J."/>
        </authorList>
    </citation>
    <scope>NUCLEOTIDE SEQUENCE</scope>
    <source>
        <tissue evidence="2">Shoot tissue taken approximately 20 cm above the soil surface</tissue>
    </source>
</reference>
<sequence length="169" mass="18336">MITLDVVDIRNLKVGWLRRQMGLVSQEPVLFNDTIRANIAYGKEGEVMEEEISAAAKSANAHRFISALPQGYGTLAGKRGAQLSGGQKQRVAIARAVLRDPRILLIDEATCALDAKSERAVQKALDRAVFGRTTVVVAHRLSTIRGADVITMLRNGEVVGSLPRARMSS</sequence>
<evidence type="ECO:0000259" key="1">
    <source>
        <dbReference type="Pfam" id="PF00005"/>
    </source>
</evidence>
<proteinExistence type="predicted"/>
<accession>A0A0A9DWW8</accession>
<reference evidence="2" key="2">
    <citation type="journal article" date="2015" name="Data Brief">
        <title>Shoot transcriptome of the giant reed, Arundo donax.</title>
        <authorList>
            <person name="Barrero R.A."/>
            <person name="Guerrero F.D."/>
            <person name="Moolhuijzen P."/>
            <person name="Goolsby J.A."/>
            <person name="Tidwell J."/>
            <person name="Bellgard S.E."/>
            <person name="Bellgard M.I."/>
        </authorList>
    </citation>
    <scope>NUCLEOTIDE SEQUENCE</scope>
    <source>
        <tissue evidence="2">Shoot tissue taken approximately 20 cm above the soil surface</tissue>
    </source>
</reference>